<protein>
    <submittedName>
        <fullName evidence="2">Uncharacterized protein</fullName>
    </submittedName>
</protein>
<proteinExistence type="predicted"/>
<accession>A0A150H3C5</accession>
<dbReference type="EMBL" id="LSYV01000002">
    <property type="protein sequence ID" value="KXZ56571.1"/>
    <property type="molecule type" value="Genomic_DNA"/>
</dbReference>
<evidence type="ECO:0000256" key="1">
    <source>
        <dbReference type="SAM" id="MobiDB-lite"/>
    </source>
</evidence>
<feature type="compositionally biased region" description="Low complexity" evidence="1">
    <location>
        <begin position="179"/>
        <end position="198"/>
    </location>
</feature>
<comment type="caution">
    <text evidence="2">The sequence shown here is derived from an EMBL/GenBank/DDBJ whole genome shotgun (WGS) entry which is preliminary data.</text>
</comment>
<feature type="region of interest" description="Disordered" evidence="1">
    <location>
        <begin position="179"/>
        <end position="199"/>
    </location>
</feature>
<evidence type="ECO:0000313" key="2">
    <source>
        <dbReference type="EMBL" id="KXZ56571.1"/>
    </source>
</evidence>
<evidence type="ECO:0000313" key="3">
    <source>
        <dbReference type="Proteomes" id="UP000075714"/>
    </source>
</evidence>
<dbReference type="OrthoDB" id="539663at2759"/>
<dbReference type="AlphaFoldDB" id="A0A150H3C5"/>
<reference evidence="3" key="1">
    <citation type="journal article" date="2016" name="Nat. Commun.">
        <title>The Gonium pectorale genome demonstrates co-option of cell cycle regulation during the evolution of multicellularity.</title>
        <authorList>
            <person name="Hanschen E.R."/>
            <person name="Marriage T.N."/>
            <person name="Ferris P.J."/>
            <person name="Hamaji T."/>
            <person name="Toyoda A."/>
            <person name="Fujiyama A."/>
            <person name="Neme R."/>
            <person name="Noguchi H."/>
            <person name="Minakuchi Y."/>
            <person name="Suzuki M."/>
            <person name="Kawai-Toyooka H."/>
            <person name="Smith D.R."/>
            <person name="Sparks H."/>
            <person name="Anderson J."/>
            <person name="Bakaric R."/>
            <person name="Luria V."/>
            <person name="Karger A."/>
            <person name="Kirschner M.W."/>
            <person name="Durand P.M."/>
            <person name="Michod R.E."/>
            <person name="Nozaki H."/>
            <person name="Olson B.J."/>
        </authorList>
    </citation>
    <scope>NUCLEOTIDE SEQUENCE [LARGE SCALE GENOMIC DNA]</scope>
    <source>
        <strain evidence="3">NIES-2863</strain>
    </source>
</reference>
<dbReference type="Proteomes" id="UP000075714">
    <property type="component" value="Unassembled WGS sequence"/>
</dbReference>
<organism evidence="2 3">
    <name type="scientific">Gonium pectorale</name>
    <name type="common">Green alga</name>
    <dbReference type="NCBI Taxonomy" id="33097"/>
    <lineage>
        <taxon>Eukaryota</taxon>
        <taxon>Viridiplantae</taxon>
        <taxon>Chlorophyta</taxon>
        <taxon>core chlorophytes</taxon>
        <taxon>Chlorophyceae</taxon>
        <taxon>CS clade</taxon>
        <taxon>Chlamydomonadales</taxon>
        <taxon>Volvocaceae</taxon>
        <taxon>Gonium</taxon>
    </lineage>
</organism>
<keyword evidence="3" id="KW-1185">Reference proteome</keyword>
<name>A0A150H3C5_GONPE</name>
<gene>
    <name evidence="2" type="ORF">GPECTOR_1g513</name>
</gene>
<sequence>MGVIPLLLGRVGQPLVLTYKSAKVGVALTGARHALTVADAFVSFALDINGKTWIGLAWLAIKFAHGKRRCQRLADETHQWIERHRSVPVSKATSDKALEADLDAWLRSGRAAVAKPETQPSPLTRAGLLFLRDCLARMRAGDEGVAAKFRAPDGRLDVRGALLALYGTPTSRRLAEALAEEPSSSSAPPASSSGGPPLQSLIDGVYTDLRLALRRDLMEMLVY</sequence>